<dbReference type="RefSeq" id="WP_267780014.1">
    <property type="nucleotide sequence ID" value="NZ_CP113089.1"/>
</dbReference>
<dbReference type="EMBL" id="CP113089">
    <property type="protein sequence ID" value="WAB80337.1"/>
    <property type="molecule type" value="Genomic_DNA"/>
</dbReference>
<reference evidence="2" key="1">
    <citation type="submission" date="2022-11" db="EMBL/GenBank/DDBJ databases">
        <title>Description of Microcella daejonensis nov. sp, isolated from riverside soil.</title>
        <authorList>
            <person name="Molina K.M."/>
            <person name="Kim S.B."/>
        </authorList>
    </citation>
    <scope>NUCLEOTIDE SEQUENCE</scope>
    <source>
        <strain evidence="2">MMS21-STM12</strain>
    </source>
</reference>
<organism evidence="2 3">
    <name type="scientific">Microcella daejeonensis</name>
    <dbReference type="NCBI Taxonomy" id="2994971"/>
    <lineage>
        <taxon>Bacteria</taxon>
        <taxon>Bacillati</taxon>
        <taxon>Actinomycetota</taxon>
        <taxon>Actinomycetes</taxon>
        <taxon>Micrococcales</taxon>
        <taxon>Microbacteriaceae</taxon>
        <taxon>Microcella</taxon>
    </lineage>
</organism>
<dbReference type="GO" id="GO:0005886">
    <property type="term" value="C:plasma membrane"/>
    <property type="evidence" value="ECO:0007669"/>
    <property type="project" value="TreeGrafter"/>
</dbReference>
<feature type="transmembrane region" description="Helical" evidence="1">
    <location>
        <begin position="134"/>
        <end position="154"/>
    </location>
</feature>
<name>A0A9E8MIU0_9MICO</name>
<evidence type="ECO:0000256" key="1">
    <source>
        <dbReference type="SAM" id="Phobius"/>
    </source>
</evidence>
<keyword evidence="1" id="KW-0812">Transmembrane</keyword>
<dbReference type="InterPro" id="IPR008523">
    <property type="entry name" value="DUF805"/>
</dbReference>
<keyword evidence="3" id="KW-1185">Reference proteome</keyword>
<feature type="transmembrane region" description="Helical" evidence="1">
    <location>
        <begin position="74"/>
        <end position="91"/>
    </location>
</feature>
<feature type="transmembrane region" description="Helical" evidence="1">
    <location>
        <begin position="41"/>
        <end position="62"/>
    </location>
</feature>
<evidence type="ECO:0000313" key="3">
    <source>
        <dbReference type="Proteomes" id="UP001164706"/>
    </source>
</evidence>
<accession>A0A9E8MIU0</accession>
<keyword evidence="1" id="KW-0472">Membrane</keyword>
<dbReference type="Pfam" id="PF05656">
    <property type="entry name" value="DUF805"/>
    <property type="match status" value="1"/>
</dbReference>
<dbReference type="Proteomes" id="UP001164706">
    <property type="component" value="Chromosome"/>
</dbReference>
<keyword evidence="1" id="KW-1133">Transmembrane helix</keyword>
<evidence type="ECO:0000313" key="2">
    <source>
        <dbReference type="EMBL" id="WAB80337.1"/>
    </source>
</evidence>
<dbReference type="KEGG" id="mdb:OVN18_07045"/>
<protein>
    <submittedName>
        <fullName evidence="2">DUF805 domain-containing protein</fullName>
    </submittedName>
</protein>
<feature type="transmembrane region" description="Helical" evidence="1">
    <location>
        <begin position="103"/>
        <end position="122"/>
    </location>
</feature>
<dbReference type="AlphaFoldDB" id="A0A9E8MIU0"/>
<dbReference type="PANTHER" id="PTHR34980">
    <property type="entry name" value="INNER MEMBRANE PROTEIN-RELATED-RELATED"/>
    <property type="match status" value="1"/>
</dbReference>
<proteinExistence type="predicted"/>
<gene>
    <name evidence="2" type="ORF">OVN18_07045</name>
</gene>
<dbReference type="PANTHER" id="PTHR34980:SF2">
    <property type="entry name" value="INNER MEMBRANE PROTEIN YHAH-RELATED"/>
    <property type="match status" value="1"/>
</dbReference>
<sequence>MTTSVELDARAPLRDAGIRDSLRRFVQHGLRLHGRAGRSEYWWWMAANLSVLALTLGVVPAIASGTGAMPTVNLGPFGIASPSGITFLYGSPDYTADSLVAQISIAVAALWALATAIPAVTVTVRRLHDSNLSGWWALLGLLGVGSIALAVLLLRRPRLAGARFDA</sequence>